<keyword evidence="4" id="KW-0408">Iron</keyword>
<evidence type="ECO:0000256" key="5">
    <source>
        <dbReference type="ARBA" id="ARBA00023014"/>
    </source>
</evidence>
<dbReference type="Pfam" id="PF04055">
    <property type="entry name" value="Radical_SAM"/>
    <property type="match status" value="1"/>
</dbReference>
<proteinExistence type="predicted"/>
<dbReference type="PANTHER" id="PTHR43409:SF7">
    <property type="entry name" value="BLL1977 PROTEIN"/>
    <property type="match status" value="1"/>
</dbReference>
<evidence type="ECO:0000256" key="3">
    <source>
        <dbReference type="ARBA" id="ARBA00022723"/>
    </source>
</evidence>
<dbReference type="Proteomes" id="UP000546162">
    <property type="component" value="Unassembled WGS sequence"/>
</dbReference>
<dbReference type="InterPro" id="IPR051198">
    <property type="entry name" value="BchE-like"/>
</dbReference>
<dbReference type="NCBIfam" id="TIGR03975">
    <property type="entry name" value="rSAM_ocin_1"/>
    <property type="match status" value="1"/>
</dbReference>
<sequence>MRTVLVAMPFLGVDRPSIQLGLLKAIGEAHGFPVGTLHANLDLAARTGVDFYRSVADARGPLLGDWLFAPAAFGAAAPDPQGRLLDAIGITGERRERLLRARDEDVPALLDDLVAGHPWDRVEVAGFSCTFQQTTASIALARRLKAAHPGLVTLFGGAGFDDEMGLELLRRVEAIDLIVSGEADTAFPAVLRALRDGVDPAAVPGVARRVRASDVPKMIGREASGLVRTAAAPAHRDLDDLPPPDYREYFARAERLGLLAPAERREVWLPFESSRGCWWGAKHHCTFCGLNATTMSYRSKSAARVLAELDTLARRHRTLRFEAVDNILDMRHLTELFPALADGRHDYEFFYEVKANLTGEQLRTLARGGVTRLQPGLESLSSHVLGLMDKGVRAAQNVNLLRWAGYYGIDVAWSILWGFPGETAEDYAGQAALVPHLTHLQPPADSGRIWLERFSPLFRTVQKRSPEQSYRYVYPPDLDLDRLAYFFDDESGDALPDAAYAPLTAALDDWSAAWSREPRPALTYRAAAGALQIRDTRHPGGAGTYTFDGPIAEVYLSCVDRPTGVAAIRRRLGRPGLVDEVLAEFARRGLVFLDGSLAVALAVPEVPGR</sequence>
<dbReference type="SFLD" id="SFLDS00029">
    <property type="entry name" value="Radical_SAM"/>
    <property type="match status" value="1"/>
</dbReference>
<dbReference type="InterPro" id="IPR007197">
    <property type="entry name" value="rSAM"/>
</dbReference>
<dbReference type="InterPro" id="IPR023984">
    <property type="entry name" value="rSAM_ocin_1"/>
</dbReference>
<evidence type="ECO:0000313" key="7">
    <source>
        <dbReference type="EMBL" id="MBB4739547.1"/>
    </source>
</evidence>
<dbReference type="EMBL" id="JACHNB010000001">
    <property type="protein sequence ID" value="MBB4739547.1"/>
    <property type="molecule type" value="Genomic_DNA"/>
</dbReference>
<evidence type="ECO:0000259" key="6">
    <source>
        <dbReference type="PROSITE" id="PS51332"/>
    </source>
</evidence>
<keyword evidence="8" id="KW-1185">Reference proteome</keyword>
<dbReference type="PROSITE" id="PS51332">
    <property type="entry name" value="B12_BINDING"/>
    <property type="match status" value="1"/>
</dbReference>
<dbReference type="InterPro" id="IPR023404">
    <property type="entry name" value="rSAM_horseshoe"/>
</dbReference>
<evidence type="ECO:0000256" key="1">
    <source>
        <dbReference type="ARBA" id="ARBA00001966"/>
    </source>
</evidence>
<dbReference type="GO" id="GO:0005829">
    <property type="term" value="C:cytosol"/>
    <property type="evidence" value="ECO:0007669"/>
    <property type="project" value="TreeGrafter"/>
</dbReference>
<dbReference type="CDD" id="cd01335">
    <property type="entry name" value="Radical_SAM"/>
    <property type="match status" value="1"/>
</dbReference>
<organism evidence="7 8">
    <name type="scientific">Actinoplanes octamycinicus</name>
    <dbReference type="NCBI Taxonomy" id="135948"/>
    <lineage>
        <taxon>Bacteria</taxon>
        <taxon>Bacillati</taxon>
        <taxon>Actinomycetota</taxon>
        <taxon>Actinomycetes</taxon>
        <taxon>Micromonosporales</taxon>
        <taxon>Micromonosporaceae</taxon>
        <taxon>Actinoplanes</taxon>
    </lineage>
</organism>
<comment type="cofactor">
    <cofactor evidence="1">
        <name>[4Fe-4S] cluster</name>
        <dbReference type="ChEBI" id="CHEBI:49883"/>
    </cofactor>
</comment>
<keyword evidence="5" id="KW-0411">Iron-sulfur</keyword>
<keyword evidence="2" id="KW-0949">S-adenosyl-L-methionine</keyword>
<dbReference type="GO" id="GO:0003824">
    <property type="term" value="F:catalytic activity"/>
    <property type="evidence" value="ECO:0007669"/>
    <property type="project" value="InterPro"/>
</dbReference>
<comment type="caution">
    <text evidence="7">The sequence shown here is derived from an EMBL/GenBank/DDBJ whole genome shotgun (WGS) entry which is preliminary data.</text>
</comment>
<dbReference type="SUPFAM" id="SSF102114">
    <property type="entry name" value="Radical SAM enzymes"/>
    <property type="match status" value="1"/>
</dbReference>
<dbReference type="AlphaFoldDB" id="A0A7W7M758"/>
<evidence type="ECO:0000313" key="8">
    <source>
        <dbReference type="Proteomes" id="UP000546162"/>
    </source>
</evidence>
<name>A0A7W7M758_9ACTN</name>
<dbReference type="InterPro" id="IPR058240">
    <property type="entry name" value="rSAM_sf"/>
</dbReference>
<dbReference type="PANTHER" id="PTHR43409">
    <property type="entry name" value="ANAEROBIC MAGNESIUM-PROTOPORPHYRIN IX MONOMETHYL ESTER CYCLASE-RELATED"/>
    <property type="match status" value="1"/>
</dbReference>
<reference evidence="7 8" key="1">
    <citation type="submission" date="2020-08" db="EMBL/GenBank/DDBJ databases">
        <title>Sequencing the genomes of 1000 actinobacteria strains.</title>
        <authorList>
            <person name="Klenk H.-P."/>
        </authorList>
    </citation>
    <scope>NUCLEOTIDE SEQUENCE [LARGE SCALE GENOMIC DNA]</scope>
    <source>
        <strain evidence="7 8">DSM 45809</strain>
    </source>
</reference>
<evidence type="ECO:0000256" key="4">
    <source>
        <dbReference type="ARBA" id="ARBA00023004"/>
    </source>
</evidence>
<dbReference type="InterPro" id="IPR006158">
    <property type="entry name" value="Cobalamin-bd"/>
</dbReference>
<dbReference type="GO" id="GO:0051536">
    <property type="term" value="F:iron-sulfur cluster binding"/>
    <property type="evidence" value="ECO:0007669"/>
    <property type="project" value="UniProtKB-KW"/>
</dbReference>
<dbReference type="Gene3D" id="3.80.30.20">
    <property type="entry name" value="tm_1862 like domain"/>
    <property type="match status" value="1"/>
</dbReference>
<dbReference type="InterPro" id="IPR006638">
    <property type="entry name" value="Elp3/MiaA/NifB-like_rSAM"/>
</dbReference>
<keyword evidence="3" id="KW-0479">Metal-binding</keyword>
<dbReference type="SFLD" id="SFLDF00324">
    <property type="entry name" value="bacteriocin_maturation"/>
    <property type="match status" value="1"/>
</dbReference>
<dbReference type="GO" id="GO:0031419">
    <property type="term" value="F:cobalamin binding"/>
    <property type="evidence" value="ECO:0007669"/>
    <property type="project" value="InterPro"/>
</dbReference>
<protein>
    <submittedName>
        <fullName evidence="7">Ribosomal peptide maturation radical SAM protein 1</fullName>
    </submittedName>
</protein>
<evidence type="ECO:0000256" key="2">
    <source>
        <dbReference type="ARBA" id="ARBA00022691"/>
    </source>
</evidence>
<dbReference type="SFLD" id="SFLDG01082">
    <property type="entry name" value="B12-binding_domain_containing"/>
    <property type="match status" value="1"/>
</dbReference>
<accession>A0A7W7M758</accession>
<dbReference type="GO" id="GO:0046872">
    <property type="term" value="F:metal ion binding"/>
    <property type="evidence" value="ECO:0007669"/>
    <property type="project" value="UniProtKB-KW"/>
</dbReference>
<gene>
    <name evidence="7" type="ORF">BJY16_003006</name>
</gene>
<dbReference type="SMART" id="SM00729">
    <property type="entry name" value="Elp3"/>
    <property type="match status" value="1"/>
</dbReference>
<dbReference type="RefSeq" id="WP_185040069.1">
    <property type="nucleotide sequence ID" value="NZ_BAABFG010000005.1"/>
</dbReference>
<feature type="domain" description="B12-binding" evidence="6">
    <location>
        <begin position="63"/>
        <end position="201"/>
    </location>
</feature>